<evidence type="ECO:0000313" key="6">
    <source>
        <dbReference type="EMBL" id="KAD2394436.1"/>
    </source>
</evidence>
<proteinExistence type="predicted"/>
<dbReference type="InterPro" id="IPR001584">
    <property type="entry name" value="Integrase_cat-core"/>
</dbReference>
<dbReference type="GO" id="GO:0006508">
    <property type="term" value="P:proteolysis"/>
    <property type="evidence" value="ECO:0007669"/>
    <property type="project" value="UniProtKB-KW"/>
</dbReference>
<dbReference type="InterPro" id="IPR001878">
    <property type="entry name" value="Znf_CCHC"/>
</dbReference>
<keyword evidence="2" id="KW-0862">Zinc</keyword>
<keyword evidence="1" id="KW-0645">Protease</keyword>
<evidence type="ECO:0000256" key="1">
    <source>
        <dbReference type="ARBA" id="ARBA00022670"/>
    </source>
</evidence>
<keyword evidence="1" id="KW-0378">Hydrolase</keyword>
<dbReference type="PROSITE" id="PS50994">
    <property type="entry name" value="INTEGRASE"/>
    <property type="match status" value="1"/>
</dbReference>
<dbReference type="Pfam" id="PF14223">
    <property type="entry name" value="Retrotran_gag_2"/>
    <property type="match status" value="1"/>
</dbReference>
<evidence type="ECO:0000259" key="5">
    <source>
        <dbReference type="PROSITE" id="PS50994"/>
    </source>
</evidence>
<dbReference type="AlphaFoldDB" id="A0A5N6LQL6"/>
<dbReference type="SUPFAM" id="SSF53098">
    <property type="entry name" value="Ribonuclease H-like"/>
    <property type="match status" value="1"/>
</dbReference>
<dbReference type="EMBL" id="SZYD01000019">
    <property type="protein sequence ID" value="KAD2394436.1"/>
    <property type="molecule type" value="Genomic_DNA"/>
</dbReference>
<dbReference type="PANTHER" id="PTHR42648">
    <property type="entry name" value="TRANSPOSASE, PUTATIVE-RELATED"/>
    <property type="match status" value="1"/>
</dbReference>
<dbReference type="PANTHER" id="PTHR42648:SF18">
    <property type="entry name" value="RETROTRANSPOSON, UNCLASSIFIED-LIKE PROTEIN"/>
    <property type="match status" value="1"/>
</dbReference>
<dbReference type="SMART" id="SM00343">
    <property type="entry name" value="ZnF_C2HC"/>
    <property type="match status" value="1"/>
</dbReference>
<feature type="domain" description="CCHC-type" evidence="4">
    <location>
        <begin position="314"/>
        <end position="329"/>
    </location>
</feature>
<dbReference type="InterPro" id="IPR057670">
    <property type="entry name" value="SH3_retrovirus"/>
</dbReference>
<dbReference type="InterPro" id="IPR036875">
    <property type="entry name" value="Znf_CCHC_sf"/>
</dbReference>
<evidence type="ECO:0000256" key="2">
    <source>
        <dbReference type="PROSITE-ProRule" id="PRU00047"/>
    </source>
</evidence>
<dbReference type="SUPFAM" id="SSF57756">
    <property type="entry name" value="Retrovirus zinc finger-like domains"/>
    <property type="match status" value="1"/>
</dbReference>
<evidence type="ECO:0000259" key="4">
    <source>
        <dbReference type="PROSITE" id="PS50158"/>
    </source>
</evidence>
<evidence type="ECO:0008006" key="8">
    <source>
        <dbReference type="Google" id="ProtNLM"/>
    </source>
</evidence>
<feature type="region of interest" description="Disordered" evidence="3">
    <location>
        <begin position="842"/>
        <end position="863"/>
    </location>
</feature>
<dbReference type="PROSITE" id="PS50158">
    <property type="entry name" value="ZF_CCHC"/>
    <property type="match status" value="1"/>
</dbReference>
<sequence length="898" mass="102192">MNQEKRLVLYYLPVTWCEFDCVSTNIASVYQIGIRAITMSDLQLIGGVKKLNHQNYNTWATYLSSYLQGQDLWEIVQGHEAVQPDRETQERTLRKWRIKAGKAMFILKTTVEEELLDHIKDAVSPKQAWDTLAEVLSKKNDVRLQLLENELFSITQKELSIAQYFHKVKTLCREIADLDQQSVIGDARMKRIIIHGLRAEYRSFVAAVQGWPVQPSLGEFENLLASQEALAKQMGSVTIGSTSKTEDEVLYAEKGKGKLKVNYNKPGYAQKGANRFNDKNKRHEHGERKTFDADRGESSGERKTHYNNKRFPYKCYKCGYKGHMAKNCRVKLNDEGNTATVKNDDGWDAEALVAQVEDAEVFNVITENRRNRLDEWIVDSGCSNHLTGDKERLKNPIVYGGSKVVTIDDNSKYQIAHIGDVVFSSEGGKQDLVLKNVYHVPGMRRNLISVSQMTEEGSFVVFGPKDVRVFKNIETSSVPILKGRKSETMYVLNTESAYVEKTKGNQTTELWHQRLGHVGLDKLSLIVKQKLLVGLPNLEVQKDGVCSGCQYGKAIQLPFKSSEYKAATPLELVHTDVFGPVKQPSIQGLKFMVSFIDDSSRFAWIYFMKEKSEVFSKFKQFELDAELMTGYKVRCLRSDNGGEYMSIEFGDYLRRNLIKRQLTCPNTPQQNGVSERKNRHLGKVTRCLIHSKNLPGRFWAEAMRAACYVINRVPSQSLGYVSPYEKLTRSKPNVSYLRVFGCVCYVFIPAHLRHKMEKKAVRCVFVGYDSHRKGWRCCDPNSGKVYVSRNVIFDEQSSWWSPENQVLADSQQLKQDLENSRVILGDTLGDMYDESDATNQSISGEVNENNELGNQGDDGPRRSQRVATISAVDPDLDFFADAPDYLKHVDKSQLRIVE</sequence>
<protein>
    <recommendedName>
        <fullName evidence="8">Integrase catalytic domain-containing protein</fullName>
    </recommendedName>
</protein>
<gene>
    <name evidence="6" type="ORF">E3N88_41413</name>
</gene>
<reference evidence="6 7" key="1">
    <citation type="submission" date="2019-05" db="EMBL/GenBank/DDBJ databases">
        <title>Mikania micrantha, genome provides insights into the molecular mechanism of rapid growth.</title>
        <authorList>
            <person name="Liu B."/>
        </authorList>
    </citation>
    <scope>NUCLEOTIDE SEQUENCE [LARGE SCALE GENOMIC DNA]</scope>
    <source>
        <strain evidence="6">NLD-2019</strain>
        <tissue evidence="6">Leaf</tissue>
    </source>
</reference>
<accession>A0A5N6LQL6</accession>
<dbReference type="GO" id="GO:0008233">
    <property type="term" value="F:peptidase activity"/>
    <property type="evidence" value="ECO:0007669"/>
    <property type="project" value="UniProtKB-KW"/>
</dbReference>
<dbReference type="Pfam" id="PF25597">
    <property type="entry name" value="SH3_retrovirus"/>
    <property type="match status" value="1"/>
</dbReference>
<dbReference type="Proteomes" id="UP000326396">
    <property type="component" value="Linkage Group LG9"/>
</dbReference>
<dbReference type="Pfam" id="PF22936">
    <property type="entry name" value="Pol_BBD"/>
    <property type="match status" value="1"/>
</dbReference>
<dbReference type="Gene3D" id="4.10.60.10">
    <property type="entry name" value="Zinc finger, CCHC-type"/>
    <property type="match status" value="1"/>
</dbReference>
<dbReference type="InterPro" id="IPR054722">
    <property type="entry name" value="PolX-like_BBD"/>
</dbReference>
<feature type="compositionally biased region" description="Polar residues" evidence="3">
    <location>
        <begin position="842"/>
        <end position="853"/>
    </location>
</feature>
<feature type="compositionally biased region" description="Basic and acidic residues" evidence="3">
    <location>
        <begin position="276"/>
        <end position="304"/>
    </location>
</feature>
<dbReference type="Gene3D" id="3.30.420.10">
    <property type="entry name" value="Ribonuclease H-like superfamily/Ribonuclease H"/>
    <property type="match status" value="1"/>
</dbReference>
<dbReference type="InterPro" id="IPR036397">
    <property type="entry name" value="RNaseH_sf"/>
</dbReference>
<dbReference type="GO" id="GO:0015074">
    <property type="term" value="P:DNA integration"/>
    <property type="evidence" value="ECO:0007669"/>
    <property type="project" value="InterPro"/>
</dbReference>
<dbReference type="GO" id="GO:0008270">
    <property type="term" value="F:zinc ion binding"/>
    <property type="evidence" value="ECO:0007669"/>
    <property type="project" value="UniProtKB-KW"/>
</dbReference>
<evidence type="ECO:0000313" key="7">
    <source>
        <dbReference type="Proteomes" id="UP000326396"/>
    </source>
</evidence>
<dbReference type="InterPro" id="IPR012337">
    <property type="entry name" value="RNaseH-like_sf"/>
</dbReference>
<dbReference type="InterPro" id="IPR025724">
    <property type="entry name" value="GAG-pre-integrase_dom"/>
</dbReference>
<keyword evidence="2" id="KW-0863">Zinc-finger</keyword>
<dbReference type="OrthoDB" id="1626798at2759"/>
<comment type="caution">
    <text evidence="6">The sequence shown here is derived from an EMBL/GenBank/DDBJ whole genome shotgun (WGS) entry which is preliminary data.</text>
</comment>
<dbReference type="Pfam" id="PF13976">
    <property type="entry name" value="gag_pre-integrs"/>
    <property type="match status" value="1"/>
</dbReference>
<feature type="region of interest" description="Disordered" evidence="3">
    <location>
        <begin position="263"/>
        <end position="305"/>
    </location>
</feature>
<keyword evidence="7" id="KW-1185">Reference proteome</keyword>
<evidence type="ECO:0000256" key="3">
    <source>
        <dbReference type="SAM" id="MobiDB-lite"/>
    </source>
</evidence>
<name>A0A5N6LQL6_9ASTR</name>
<keyword evidence="2" id="KW-0479">Metal-binding</keyword>
<dbReference type="GO" id="GO:0003676">
    <property type="term" value="F:nucleic acid binding"/>
    <property type="evidence" value="ECO:0007669"/>
    <property type="project" value="InterPro"/>
</dbReference>
<organism evidence="6 7">
    <name type="scientific">Mikania micrantha</name>
    <name type="common">bitter vine</name>
    <dbReference type="NCBI Taxonomy" id="192012"/>
    <lineage>
        <taxon>Eukaryota</taxon>
        <taxon>Viridiplantae</taxon>
        <taxon>Streptophyta</taxon>
        <taxon>Embryophyta</taxon>
        <taxon>Tracheophyta</taxon>
        <taxon>Spermatophyta</taxon>
        <taxon>Magnoliopsida</taxon>
        <taxon>eudicotyledons</taxon>
        <taxon>Gunneridae</taxon>
        <taxon>Pentapetalae</taxon>
        <taxon>asterids</taxon>
        <taxon>campanulids</taxon>
        <taxon>Asterales</taxon>
        <taxon>Asteraceae</taxon>
        <taxon>Asteroideae</taxon>
        <taxon>Heliantheae alliance</taxon>
        <taxon>Eupatorieae</taxon>
        <taxon>Mikania</taxon>
    </lineage>
</organism>
<feature type="domain" description="Integrase catalytic" evidence="5">
    <location>
        <begin position="565"/>
        <end position="731"/>
    </location>
</feature>
<dbReference type="InterPro" id="IPR039537">
    <property type="entry name" value="Retrotran_Ty1/copia-like"/>
</dbReference>